<evidence type="ECO:0000256" key="1">
    <source>
        <dbReference type="ARBA" id="ARBA00023015"/>
    </source>
</evidence>
<dbReference type="KEGG" id="sphj:BSL82_04385"/>
<keyword evidence="2" id="KW-0238">DNA-binding</keyword>
<protein>
    <submittedName>
        <fullName evidence="5">AraC family transcriptional regulator</fullName>
    </submittedName>
</protein>
<dbReference type="SMART" id="SM00342">
    <property type="entry name" value="HTH_ARAC"/>
    <property type="match status" value="1"/>
</dbReference>
<dbReference type="InterPro" id="IPR050204">
    <property type="entry name" value="AraC_XylS_family_regulators"/>
</dbReference>
<evidence type="ECO:0000313" key="5">
    <source>
        <dbReference type="EMBL" id="API60937.1"/>
    </source>
</evidence>
<organism evidence="5 6">
    <name type="scientific">Tardibacter chloracetimidivorans</name>
    <dbReference type="NCBI Taxonomy" id="1921510"/>
    <lineage>
        <taxon>Bacteria</taxon>
        <taxon>Pseudomonadati</taxon>
        <taxon>Pseudomonadota</taxon>
        <taxon>Alphaproteobacteria</taxon>
        <taxon>Sphingomonadales</taxon>
        <taxon>Sphingomonadaceae</taxon>
        <taxon>Tardibacter</taxon>
    </lineage>
</organism>
<gene>
    <name evidence="5" type="ORF">BSL82_04385</name>
</gene>
<sequence>MHAVASNEFPPFTAAYTHGILLRPEHTIHESSDSLGWTTLYASRQHERPYSADFASCHDHLIVIHLSGPVNVERQLSGERHRTRIQTGGMFVLPGGRDFGVKLCAPLETIHLYIKGDLLTAAASELCQGDPEGIELLPRMGERDPLIEHLGRMACAMMADRQTDFFADGLARVMAAQLVRYHSTGVHAPLSSGKGLSFQQLAAVRELIEEQMEQPLRIDDLANAAGLSAIQFARQFKLSTGKTPHQYLIEARVARARTLLQGRASIAQIAFECGFSHQEHLTRTFGRQLGVTPAAYRRNALS</sequence>
<dbReference type="InterPro" id="IPR018062">
    <property type="entry name" value="HTH_AraC-typ_CS"/>
</dbReference>
<dbReference type="STRING" id="1921510.BSL82_04385"/>
<dbReference type="InterPro" id="IPR009057">
    <property type="entry name" value="Homeodomain-like_sf"/>
</dbReference>
<keyword evidence="1" id="KW-0805">Transcription regulation</keyword>
<name>A0A1L3ZZ86_9SPHN</name>
<keyword evidence="6" id="KW-1185">Reference proteome</keyword>
<dbReference type="InterPro" id="IPR018060">
    <property type="entry name" value="HTH_AraC"/>
</dbReference>
<dbReference type="PANTHER" id="PTHR46796">
    <property type="entry name" value="HTH-TYPE TRANSCRIPTIONAL ACTIVATOR RHAS-RELATED"/>
    <property type="match status" value="1"/>
</dbReference>
<keyword evidence="3" id="KW-0804">Transcription</keyword>
<dbReference type="PROSITE" id="PS01124">
    <property type="entry name" value="HTH_ARAC_FAMILY_2"/>
    <property type="match status" value="1"/>
</dbReference>
<dbReference type="PANTHER" id="PTHR46796:SF6">
    <property type="entry name" value="ARAC SUBFAMILY"/>
    <property type="match status" value="1"/>
</dbReference>
<dbReference type="GO" id="GO:0003700">
    <property type="term" value="F:DNA-binding transcription factor activity"/>
    <property type="evidence" value="ECO:0007669"/>
    <property type="project" value="InterPro"/>
</dbReference>
<evidence type="ECO:0000256" key="3">
    <source>
        <dbReference type="ARBA" id="ARBA00023163"/>
    </source>
</evidence>
<feature type="domain" description="HTH araC/xylS-type" evidence="4">
    <location>
        <begin position="202"/>
        <end position="299"/>
    </location>
</feature>
<dbReference type="Pfam" id="PF12833">
    <property type="entry name" value="HTH_18"/>
    <property type="match status" value="1"/>
</dbReference>
<dbReference type="Proteomes" id="UP000182063">
    <property type="component" value="Chromosome"/>
</dbReference>
<proteinExistence type="predicted"/>
<dbReference type="SUPFAM" id="SSF46689">
    <property type="entry name" value="Homeodomain-like"/>
    <property type="match status" value="2"/>
</dbReference>
<dbReference type="EMBL" id="CP018221">
    <property type="protein sequence ID" value="API60937.1"/>
    <property type="molecule type" value="Genomic_DNA"/>
</dbReference>
<dbReference type="PROSITE" id="PS00041">
    <property type="entry name" value="HTH_ARAC_FAMILY_1"/>
    <property type="match status" value="1"/>
</dbReference>
<evidence type="ECO:0000256" key="2">
    <source>
        <dbReference type="ARBA" id="ARBA00023125"/>
    </source>
</evidence>
<dbReference type="GO" id="GO:0043565">
    <property type="term" value="F:sequence-specific DNA binding"/>
    <property type="evidence" value="ECO:0007669"/>
    <property type="project" value="InterPro"/>
</dbReference>
<dbReference type="Gene3D" id="1.10.10.60">
    <property type="entry name" value="Homeodomain-like"/>
    <property type="match status" value="2"/>
</dbReference>
<evidence type="ECO:0000259" key="4">
    <source>
        <dbReference type="PROSITE" id="PS01124"/>
    </source>
</evidence>
<dbReference type="AlphaFoldDB" id="A0A1L3ZZ86"/>
<dbReference type="OrthoDB" id="110167at2"/>
<evidence type="ECO:0000313" key="6">
    <source>
        <dbReference type="Proteomes" id="UP000182063"/>
    </source>
</evidence>
<reference evidence="6" key="1">
    <citation type="submission" date="2016-11" db="EMBL/GenBank/DDBJ databases">
        <title>Complete Genome Sequence of alachlor-degrading Sphingomonas sp. strain JJ-A5.</title>
        <authorList>
            <person name="Lee H."/>
            <person name="Ka J.-O."/>
        </authorList>
    </citation>
    <scope>NUCLEOTIDE SEQUENCE [LARGE SCALE GENOMIC DNA]</scope>
    <source>
        <strain evidence="6">JJ-A5</strain>
    </source>
</reference>
<accession>A0A1L3ZZ86</accession>